<dbReference type="KEGG" id="arac:E0W69_009300"/>
<evidence type="ECO:0000313" key="3">
    <source>
        <dbReference type="Proteomes" id="UP000292424"/>
    </source>
</evidence>
<name>A0A5P2G4Z9_9BACT</name>
<dbReference type="AlphaFoldDB" id="A0A5P2G4Z9"/>
<evidence type="ECO:0000313" key="2">
    <source>
        <dbReference type="EMBL" id="QES88840.1"/>
    </source>
</evidence>
<proteinExistence type="predicted"/>
<dbReference type="Pfam" id="PF13223">
    <property type="entry name" value="DUF4031"/>
    <property type="match status" value="1"/>
</dbReference>
<keyword evidence="3" id="KW-1185">Reference proteome</keyword>
<reference evidence="2 3" key="1">
    <citation type="submission" date="2019-09" db="EMBL/GenBank/DDBJ databases">
        <title>Complete genome sequence of Arachidicoccus sp. B3-10 isolated from apple orchard soil.</title>
        <authorList>
            <person name="Kim H.S."/>
            <person name="Han K.-I."/>
            <person name="Suh M.K."/>
            <person name="Lee K.C."/>
            <person name="Eom M.K."/>
            <person name="Kim J.-S."/>
            <person name="Kang S.W."/>
            <person name="Sin Y."/>
            <person name="Lee J.-S."/>
        </authorList>
    </citation>
    <scope>NUCLEOTIDE SEQUENCE [LARGE SCALE GENOMIC DNA]</scope>
    <source>
        <strain evidence="2 3">B3-10</strain>
    </source>
</reference>
<dbReference type="Proteomes" id="UP000292424">
    <property type="component" value="Chromosome"/>
</dbReference>
<protein>
    <submittedName>
        <fullName evidence="2">DUF4031 domain-containing protein</fullName>
    </submittedName>
</protein>
<dbReference type="EMBL" id="CP044016">
    <property type="protein sequence ID" value="QES88840.1"/>
    <property type="molecule type" value="Genomic_DNA"/>
</dbReference>
<feature type="domain" description="DUF4031" evidence="1">
    <location>
        <begin position="3"/>
        <end position="80"/>
    </location>
</feature>
<gene>
    <name evidence="2" type="ORF">E0W69_009300</name>
</gene>
<evidence type="ECO:0000259" key="1">
    <source>
        <dbReference type="Pfam" id="PF13223"/>
    </source>
</evidence>
<sequence length="104" mass="11859">MMVYIDDFNAPFGRMRMCHMIADTTDELLQMCDKIGVARKWIQYPNTTKEHFDICLSKKQLAIKFGAKEVGFRELSNIIQNREQSHTLIATPTDFGCIVEGGGK</sequence>
<organism evidence="2 3">
    <name type="scientific">Rhizosphaericola mali</name>
    <dbReference type="NCBI Taxonomy" id="2545455"/>
    <lineage>
        <taxon>Bacteria</taxon>
        <taxon>Pseudomonadati</taxon>
        <taxon>Bacteroidota</taxon>
        <taxon>Chitinophagia</taxon>
        <taxon>Chitinophagales</taxon>
        <taxon>Chitinophagaceae</taxon>
        <taxon>Rhizosphaericola</taxon>
    </lineage>
</organism>
<accession>A0A5P2G4Z9</accession>
<dbReference type="OrthoDB" id="9808993at2"/>
<dbReference type="InterPro" id="IPR025109">
    <property type="entry name" value="DUF4031"/>
</dbReference>